<evidence type="ECO:0000313" key="9">
    <source>
        <dbReference type="Proteomes" id="UP000268350"/>
    </source>
</evidence>
<evidence type="ECO:0000256" key="7">
    <source>
        <dbReference type="SAM" id="Phobius"/>
    </source>
</evidence>
<evidence type="ECO:0000256" key="4">
    <source>
        <dbReference type="ARBA" id="ARBA00022946"/>
    </source>
</evidence>
<dbReference type="Pfam" id="PF02238">
    <property type="entry name" value="COX7a"/>
    <property type="match status" value="1"/>
</dbReference>
<keyword evidence="4" id="KW-0809">Transit peptide</keyword>
<evidence type="ECO:0000256" key="6">
    <source>
        <dbReference type="ARBA" id="ARBA00023136"/>
    </source>
</evidence>
<evidence type="ECO:0000256" key="1">
    <source>
        <dbReference type="ARBA" id="ARBA00004273"/>
    </source>
</evidence>
<dbReference type="OrthoDB" id="5966508at2759"/>
<proteinExistence type="inferred from homology"/>
<dbReference type="PANTHER" id="PTHR10510">
    <property type="entry name" value="CYTOCHROME C OXIDASE POLYPEPTIDE 7A"/>
    <property type="match status" value="1"/>
</dbReference>
<dbReference type="GO" id="GO:0097250">
    <property type="term" value="P:mitochondrial respirasome assembly"/>
    <property type="evidence" value="ECO:0007669"/>
    <property type="project" value="TreeGrafter"/>
</dbReference>
<dbReference type="InterPro" id="IPR003177">
    <property type="entry name" value="Cytc_oxidase_su7a_met"/>
</dbReference>
<keyword evidence="9" id="KW-1185">Reference proteome</keyword>
<reference evidence="9" key="1">
    <citation type="submission" date="2018-01" db="EMBL/GenBank/DDBJ databases">
        <authorList>
            <person name="Alioto T."/>
            <person name="Alioto T."/>
        </authorList>
    </citation>
    <scope>NUCLEOTIDE SEQUENCE [LARGE SCALE GENOMIC DNA]</scope>
</reference>
<dbReference type="GO" id="GO:0002082">
    <property type="term" value="P:regulation of oxidative phosphorylation"/>
    <property type="evidence" value="ECO:0007669"/>
    <property type="project" value="TreeGrafter"/>
</dbReference>
<dbReference type="FunFam" id="4.10.91.10:FF:000001">
    <property type="entry name" value="Cytochrome c oxidase subunit 7A1, mitochondrial"/>
    <property type="match status" value="1"/>
</dbReference>
<dbReference type="GO" id="GO:0005743">
    <property type="term" value="C:mitochondrial inner membrane"/>
    <property type="evidence" value="ECO:0007669"/>
    <property type="project" value="UniProtKB-SubCell"/>
</dbReference>
<dbReference type="PANTHER" id="PTHR10510:SF13">
    <property type="entry name" value="CYTOCHROME C OXIDASE SUBUNIT 7A-LIKE-RELATED"/>
    <property type="match status" value="1"/>
</dbReference>
<dbReference type="GO" id="GO:0045277">
    <property type="term" value="C:respiratory chain complex IV"/>
    <property type="evidence" value="ECO:0007669"/>
    <property type="project" value="InterPro"/>
</dbReference>
<name>A0A3B0JKB1_DROGU</name>
<dbReference type="CDD" id="cd00928">
    <property type="entry name" value="Cyt_c_Oxidase_VIIa"/>
    <property type="match status" value="1"/>
</dbReference>
<evidence type="ECO:0000256" key="2">
    <source>
        <dbReference type="ARBA" id="ARBA00009331"/>
    </source>
</evidence>
<dbReference type="InterPro" id="IPR036539">
    <property type="entry name" value="Cyt_c_oxidase_su7a_sf"/>
</dbReference>
<dbReference type="OMA" id="MQRNCFS"/>
<gene>
    <name evidence="8" type="ORF">DGUA_6G017385</name>
</gene>
<sequence length="100" mass="11404">MQRNLLTSLRPLFRCSQVLTPLSASPRLFQTSSLLQAQKKSGKLSPKIAKLQRKYQENNGKPVFLKGGPMDVILYRLTWVLAIIGILGDVWLWLGYIIYN</sequence>
<dbReference type="GO" id="GO:0006123">
    <property type="term" value="P:mitochondrial electron transport, cytochrome c to oxygen"/>
    <property type="evidence" value="ECO:0007669"/>
    <property type="project" value="InterPro"/>
</dbReference>
<keyword evidence="7" id="KW-0812">Transmembrane</keyword>
<keyword evidence="7" id="KW-1133">Transmembrane helix</keyword>
<organism evidence="8 9">
    <name type="scientific">Drosophila guanche</name>
    <name type="common">Fruit fly</name>
    <dbReference type="NCBI Taxonomy" id="7266"/>
    <lineage>
        <taxon>Eukaryota</taxon>
        <taxon>Metazoa</taxon>
        <taxon>Ecdysozoa</taxon>
        <taxon>Arthropoda</taxon>
        <taxon>Hexapoda</taxon>
        <taxon>Insecta</taxon>
        <taxon>Pterygota</taxon>
        <taxon>Neoptera</taxon>
        <taxon>Endopterygota</taxon>
        <taxon>Diptera</taxon>
        <taxon>Brachycera</taxon>
        <taxon>Muscomorpha</taxon>
        <taxon>Ephydroidea</taxon>
        <taxon>Drosophilidae</taxon>
        <taxon>Drosophila</taxon>
        <taxon>Sophophora</taxon>
    </lineage>
</organism>
<comment type="subcellular location">
    <subcellularLocation>
        <location evidence="1">Mitochondrion inner membrane</location>
    </subcellularLocation>
</comment>
<keyword evidence="6 7" id="KW-0472">Membrane</keyword>
<dbReference type="AlphaFoldDB" id="A0A3B0JKB1"/>
<evidence type="ECO:0000256" key="5">
    <source>
        <dbReference type="ARBA" id="ARBA00023128"/>
    </source>
</evidence>
<dbReference type="Gene3D" id="4.10.91.10">
    <property type="entry name" value="Cytochrome c oxidase, subunit VIIa"/>
    <property type="match status" value="1"/>
</dbReference>
<dbReference type="STRING" id="7266.A0A3B0JKB1"/>
<comment type="similarity">
    <text evidence="2">Belongs to the cytochrome c oxidase VIIa family.</text>
</comment>
<protein>
    <submittedName>
        <fullName evidence="8">Blast:Probable cytochrome c oxidase subunit 7A, mitochondrial</fullName>
    </submittedName>
</protein>
<accession>A0A3B0JKB1</accession>
<feature type="transmembrane region" description="Helical" evidence="7">
    <location>
        <begin position="73"/>
        <end position="99"/>
    </location>
</feature>
<keyword evidence="5" id="KW-0496">Mitochondrion</keyword>
<dbReference type="Proteomes" id="UP000268350">
    <property type="component" value="Unassembled WGS sequence"/>
</dbReference>
<dbReference type="SUPFAM" id="SSF81419">
    <property type="entry name" value="Mitochondrial cytochrome c oxidase subunit VIIa"/>
    <property type="match status" value="1"/>
</dbReference>
<evidence type="ECO:0000313" key="8">
    <source>
        <dbReference type="EMBL" id="SPP82655.1"/>
    </source>
</evidence>
<dbReference type="EMBL" id="OUUW01000007">
    <property type="protein sequence ID" value="SPP82655.1"/>
    <property type="molecule type" value="Genomic_DNA"/>
</dbReference>
<keyword evidence="3" id="KW-0999">Mitochondrion inner membrane</keyword>
<evidence type="ECO:0000256" key="3">
    <source>
        <dbReference type="ARBA" id="ARBA00022792"/>
    </source>
</evidence>
<dbReference type="InterPro" id="IPR039297">
    <property type="entry name" value="COX7a"/>
</dbReference>